<dbReference type="InterPro" id="IPR023631">
    <property type="entry name" value="Amidase_dom"/>
</dbReference>
<evidence type="ECO:0000256" key="2">
    <source>
        <dbReference type="SAM" id="MobiDB-lite"/>
    </source>
</evidence>
<comment type="similarity">
    <text evidence="1">Belongs to the amidase family.</text>
</comment>
<dbReference type="InterPro" id="IPR036928">
    <property type="entry name" value="AS_sf"/>
</dbReference>
<dbReference type="PANTHER" id="PTHR11895">
    <property type="entry name" value="TRANSAMIDASE"/>
    <property type="match status" value="1"/>
</dbReference>
<dbReference type="PANTHER" id="PTHR11895:SF7">
    <property type="entry name" value="GLUTAMYL-TRNA(GLN) AMIDOTRANSFERASE SUBUNIT A, MITOCHONDRIAL"/>
    <property type="match status" value="1"/>
</dbReference>
<evidence type="ECO:0000313" key="5">
    <source>
        <dbReference type="Proteomes" id="UP000649179"/>
    </source>
</evidence>
<dbReference type="Gene3D" id="3.90.1300.10">
    <property type="entry name" value="Amidase signature (AS) domain"/>
    <property type="match status" value="1"/>
</dbReference>
<dbReference type="AlphaFoldDB" id="A0A917BCA4"/>
<accession>A0A917BCA4</accession>
<feature type="region of interest" description="Disordered" evidence="2">
    <location>
        <begin position="134"/>
        <end position="159"/>
    </location>
</feature>
<evidence type="ECO:0000256" key="1">
    <source>
        <dbReference type="ARBA" id="ARBA00009199"/>
    </source>
</evidence>
<dbReference type="GO" id="GO:0003824">
    <property type="term" value="F:catalytic activity"/>
    <property type="evidence" value="ECO:0007669"/>
    <property type="project" value="InterPro"/>
</dbReference>
<organism evidence="4 5">
    <name type="scientific">Marmoricola endophyticus</name>
    <dbReference type="NCBI Taxonomy" id="2040280"/>
    <lineage>
        <taxon>Bacteria</taxon>
        <taxon>Bacillati</taxon>
        <taxon>Actinomycetota</taxon>
        <taxon>Actinomycetes</taxon>
        <taxon>Propionibacteriales</taxon>
        <taxon>Nocardioidaceae</taxon>
        <taxon>Marmoricola</taxon>
    </lineage>
</organism>
<evidence type="ECO:0000313" key="4">
    <source>
        <dbReference type="EMBL" id="GGF37207.1"/>
    </source>
</evidence>
<reference evidence="4" key="1">
    <citation type="journal article" date="2014" name="Int. J. Syst. Evol. Microbiol.">
        <title>Complete genome sequence of Corynebacterium casei LMG S-19264T (=DSM 44701T), isolated from a smear-ripened cheese.</title>
        <authorList>
            <consortium name="US DOE Joint Genome Institute (JGI-PGF)"/>
            <person name="Walter F."/>
            <person name="Albersmeier A."/>
            <person name="Kalinowski J."/>
            <person name="Ruckert C."/>
        </authorList>
    </citation>
    <scope>NUCLEOTIDE SEQUENCE</scope>
    <source>
        <strain evidence="4">CGMCC 1.16067</strain>
    </source>
</reference>
<name>A0A917BCA4_9ACTN</name>
<proteinExistence type="inferred from homology"/>
<comment type="caution">
    <text evidence="4">The sequence shown here is derived from an EMBL/GenBank/DDBJ whole genome shotgun (WGS) entry which is preliminary data.</text>
</comment>
<dbReference type="EMBL" id="BMKQ01000001">
    <property type="protein sequence ID" value="GGF37207.1"/>
    <property type="molecule type" value="Genomic_DNA"/>
</dbReference>
<gene>
    <name evidence="4" type="primary">gatA</name>
    <name evidence="4" type="ORF">GCM10011519_08390</name>
</gene>
<dbReference type="PROSITE" id="PS00571">
    <property type="entry name" value="AMIDASES"/>
    <property type="match status" value="1"/>
</dbReference>
<keyword evidence="5" id="KW-1185">Reference proteome</keyword>
<dbReference type="Pfam" id="PF01425">
    <property type="entry name" value="Amidase"/>
    <property type="match status" value="1"/>
</dbReference>
<protein>
    <submittedName>
        <fullName evidence="4">Glutamyl-tRNA(Gln) amidotransferase subunit A</fullName>
    </submittedName>
</protein>
<dbReference type="RefSeq" id="WP_188778504.1">
    <property type="nucleotide sequence ID" value="NZ_BMKQ01000001.1"/>
</dbReference>
<dbReference type="InterPro" id="IPR000120">
    <property type="entry name" value="Amidase"/>
</dbReference>
<feature type="domain" description="Amidase" evidence="3">
    <location>
        <begin position="32"/>
        <end position="431"/>
    </location>
</feature>
<dbReference type="SUPFAM" id="SSF75304">
    <property type="entry name" value="Amidase signature (AS) enzymes"/>
    <property type="match status" value="1"/>
</dbReference>
<evidence type="ECO:0000259" key="3">
    <source>
        <dbReference type="Pfam" id="PF01425"/>
    </source>
</evidence>
<reference evidence="4" key="2">
    <citation type="submission" date="2020-09" db="EMBL/GenBank/DDBJ databases">
        <authorList>
            <person name="Sun Q."/>
            <person name="Zhou Y."/>
        </authorList>
    </citation>
    <scope>NUCLEOTIDE SEQUENCE</scope>
    <source>
        <strain evidence="4">CGMCC 1.16067</strain>
    </source>
</reference>
<dbReference type="InterPro" id="IPR020556">
    <property type="entry name" value="Amidase_CS"/>
</dbReference>
<sequence>MSSDPTLDPTRLDARALADAVRRGAVSAVDVARAHLARVAADRHHAILAVDPDRVIAQATAVDARPDRDRLPLAGVPVTVKDNVDVAGEVTTAGSLAHDGMPAEADAPVVTRLRAAGAVLLGRANMDEVAMGASTQTSAYGPTRNPADPRRSPGGSSGGCAAAVAAGLVPLAVGTDTGGSIREPASQCGVVGMAPSPGLVPADGVLPFHPELDRVGPLARTAADAALLLDVLAGGLADPSPVRRIGVVAELSGPRNRPDVLDAFDRWSRDLETSGIEVVTVSVADGPEALAAYMTLTSVAALDWLGPWLASGRAGEEVVRRAEYAASLVEEGAERVEWAEQVRTRLHDQVAAALREVDVLVSPTMPTVAPPLVGEITPEELADPLAAPYTDCWTVVANLAGVPALSVPAPAVGLPVGAMLMGRPGADADLLALAPTR</sequence>
<dbReference type="Proteomes" id="UP000649179">
    <property type="component" value="Unassembled WGS sequence"/>
</dbReference>